<evidence type="ECO:0000256" key="1">
    <source>
        <dbReference type="ARBA" id="ARBA00004477"/>
    </source>
</evidence>
<protein>
    <recommendedName>
        <fullName evidence="3">dolichol kinase</fullName>
        <ecNumber evidence="3">2.7.1.108</ecNumber>
    </recommendedName>
</protein>
<feature type="transmembrane region" description="Helical" evidence="11">
    <location>
        <begin position="207"/>
        <end position="228"/>
    </location>
</feature>
<feature type="transmembrane region" description="Helical" evidence="11">
    <location>
        <begin position="795"/>
        <end position="817"/>
    </location>
</feature>
<comment type="similarity">
    <text evidence="2">Belongs to the polyprenol kinase family.</text>
</comment>
<dbReference type="GeneID" id="89961347"/>
<dbReference type="GO" id="GO:0004168">
    <property type="term" value="F:dolichol kinase activity"/>
    <property type="evidence" value="ECO:0007669"/>
    <property type="project" value="UniProtKB-EC"/>
</dbReference>
<evidence type="ECO:0000256" key="8">
    <source>
        <dbReference type="ARBA" id="ARBA00022989"/>
    </source>
</evidence>
<feature type="transmembrane region" description="Helical" evidence="11">
    <location>
        <begin position="733"/>
        <end position="763"/>
    </location>
</feature>
<proteinExistence type="inferred from homology"/>
<keyword evidence="8 11" id="KW-1133">Transmembrane helix</keyword>
<comment type="caution">
    <text evidence="12">The sequence shown here is derived from an EMBL/GenBank/DDBJ whole genome shotgun (WGS) entry which is preliminary data.</text>
</comment>
<evidence type="ECO:0000256" key="5">
    <source>
        <dbReference type="ARBA" id="ARBA00022692"/>
    </source>
</evidence>
<name>A0AAE1C472_9PEZI</name>
<reference evidence="12" key="1">
    <citation type="submission" date="2023-07" db="EMBL/GenBank/DDBJ databases">
        <title>Black Yeasts Isolated from many extreme environments.</title>
        <authorList>
            <person name="Coleine C."/>
            <person name="Stajich J.E."/>
            <person name="Selbmann L."/>
        </authorList>
    </citation>
    <scope>NUCLEOTIDE SEQUENCE</scope>
    <source>
        <strain evidence="12">CCFEE 5485</strain>
    </source>
</reference>
<feature type="compositionally biased region" description="Basic and acidic residues" evidence="10">
    <location>
        <begin position="35"/>
        <end position="52"/>
    </location>
</feature>
<feature type="compositionally biased region" description="Basic and acidic residues" evidence="10">
    <location>
        <begin position="157"/>
        <end position="187"/>
    </location>
</feature>
<comment type="subcellular location">
    <subcellularLocation>
        <location evidence="1">Endoplasmic reticulum membrane</location>
        <topology evidence="1">Multi-pass membrane protein</topology>
    </subcellularLocation>
</comment>
<feature type="transmembrane region" description="Helical" evidence="11">
    <location>
        <begin position="331"/>
        <end position="351"/>
    </location>
</feature>
<sequence>MSHVKSPAESQQSQLQPTSITSEAEAVRPRTPRPYHKDGLKVRQDCGDRDDGGGIGGGDVVDQQGRHFWEEYDDHDGRQELQQPAQSKGQQQQQQQQRGQGRSGQGSLVPSESGTEADDERPAFVKLLPSSTLRPRKGLKTGEKSDDVLLTPSQLDDEGRRLPGEGYFKAKDTSEQGKGLSRQETREEEEKLMQVRFGEFVRRTSEVALMGVILGTVLCGHGVMETAMQWKRELLSHVVIIVVLIVAYPIKLSIVDNQAQHITTKLWQRFRVPASFDPATVLYPPLLPVLVALLVSPANEAVVLPNIILGLASLPQRLFPRSSRLGGFNAVHWLVSIVPLVLSQHSALLSFSRSPLKPYMLKSGPPSGLTPETLVSLYPLHHALLVPLHYLTTTSLLISELHLCSVALINLLLLATSPQMMILKACLWIGGVALFVLCGPVLHWSVTLARVPRWKLRRSGHTAEERKSLIDAVSELINLQRATAAFRGTEAVDSDADEDEPTVSIKEKIHGVPKLFTKLRRTSFGSPLFAPQSAVEPRQIEVNGFAVDGAAAHPRARRNTLPEHSLVSPQLQQRAPSSRRRPKAKLLWCLQLTPRQAERWKWLYAAYIYCAILLIGIGGVRVYVQRKALHGAEPFGWALSYLIGQLPFVRDIIHLMDLQAWVPLPPPASLTWNNSYLTIPLDANLLRTILGPANTRLALFAYWAAVIACGLLAVFTLTAFVEVDTRRKVFHGVMVAVLLPTVFIDPCYCALGLALVLAVFLLLEAIRAGQVPPLGVAIGRFVAPYVDGRDLRGPVVISHIFLLIGCAVPLWFSLASIQREGDYPWIDWELQSNKREGAMIAGVICVGMGDAAASLIGRRYGRHKWIWVGGKSLEGSAAFVVAVTIGLLAGKVWQVLGGWNDTVKPLHAHTGSLGSAACVLAWMVSALKAGFCACGASFMEAVLTGANDNVVVPVALWLLVKGSRF</sequence>
<evidence type="ECO:0000256" key="2">
    <source>
        <dbReference type="ARBA" id="ARBA00010794"/>
    </source>
</evidence>
<feature type="transmembrane region" description="Helical" evidence="11">
    <location>
        <begin position="425"/>
        <end position="446"/>
    </location>
</feature>
<feature type="compositionally biased region" description="Polar residues" evidence="10">
    <location>
        <begin position="8"/>
        <end position="22"/>
    </location>
</feature>
<dbReference type="PANTHER" id="PTHR13205:SF15">
    <property type="entry name" value="DOLICHOL KINASE"/>
    <property type="match status" value="1"/>
</dbReference>
<dbReference type="AlphaFoldDB" id="A0AAE1C472"/>
<keyword evidence="9 11" id="KW-0472">Membrane</keyword>
<feature type="transmembrane region" description="Helical" evidence="11">
    <location>
        <begin position="234"/>
        <end position="255"/>
    </location>
</feature>
<feature type="transmembrane region" description="Helical" evidence="11">
    <location>
        <begin position="697"/>
        <end position="721"/>
    </location>
</feature>
<dbReference type="EMBL" id="JAUTXT010000006">
    <property type="protein sequence ID" value="KAK3677565.1"/>
    <property type="molecule type" value="Genomic_DNA"/>
</dbReference>
<feature type="transmembrane region" description="Helical" evidence="11">
    <location>
        <begin position="837"/>
        <end position="856"/>
    </location>
</feature>
<evidence type="ECO:0000256" key="7">
    <source>
        <dbReference type="ARBA" id="ARBA00022824"/>
    </source>
</evidence>
<feature type="compositionally biased region" description="Basic and acidic residues" evidence="10">
    <location>
        <begin position="64"/>
        <end position="79"/>
    </location>
</feature>
<feature type="transmembrane region" description="Helical" evidence="11">
    <location>
        <begin position="388"/>
        <end position="413"/>
    </location>
</feature>
<evidence type="ECO:0000256" key="3">
    <source>
        <dbReference type="ARBA" id="ARBA00012132"/>
    </source>
</evidence>
<evidence type="ECO:0000256" key="6">
    <source>
        <dbReference type="ARBA" id="ARBA00022777"/>
    </source>
</evidence>
<feature type="transmembrane region" description="Helical" evidence="11">
    <location>
        <begin position="877"/>
        <end position="896"/>
    </location>
</feature>
<dbReference type="PANTHER" id="PTHR13205">
    <property type="entry name" value="TRANSMEMBRANE PROTEIN 15-RELATED"/>
    <property type="match status" value="1"/>
</dbReference>
<evidence type="ECO:0000313" key="12">
    <source>
        <dbReference type="EMBL" id="KAK3677565.1"/>
    </source>
</evidence>
<feature type="region of interest" description="Disordered" evidence="10">
    <location>
        <begin position="557"/>
        <end position="579"/>
    </location>
</feature>
<feature type="transmembrane region" description="Helical" evidence="11">
    <location>
        <begin position="602"/>
        <end position="624"/>
    </location>
</feature>
<dbReference type="GO" id="GO:0005789">
    <property type="term" value="C:endoplasmic reticulum membrane"/>
    <property type="evidence" value="ECO:0007669"/>
    <property type="project" value="UniProtKB-SubCell"/>
</dbReference>
<evidence type="ECO:0000256" key="10">
    <source>
        <dbReference type="SAM" id="MobiDB-lite"/>
    </source>
</evidence>
<evidence type="ECO:0000313" key="13">
    <source>
        <dbReference type="Proteomes" id="UP001274830"/>
    </source>
</evidence>
<dbReference type="InterPro" id="IPR032974">
    <property type="entry name" value="Polypren_kinase"/>
</dbReference>
<evidence type="ECO:0000256" key="9">
    <source>
        <dbReference type="ARBA" id="ARBA00023136"/>
    </source>
</evidence>
<dbReference type="EC" id="2.7.1.108" evidence="3"/>
<dbReference type="RefSeq" id="XP_064695444.1">
    <property type="nucleotide sequence ID" value="XM_064836811.1"/>
</dbReference>
<dbReference type="GO" id="GO:0043048">
    <property type="term" value="P:dolichyl monophosphate biosynthetic process"/>
    <property type="evidence" value="ECO:0007669"/>
    <property type="project" value="TreeGrafter"/>
</dbReference>
<feature type="transmembrane region" description="Helical" evidence="11">
    <location>
        <begin position="908"/>
        <end position="929"/>
    </location>
</feature>
<keyword evidence="6 12" id="KW-0418">Kinase</keyword>
<keyword evidence="5 11" id="KW-0812">Transmembrane</keyword>
<keyword evidence="13" id="KW-1185">Reference proteome</keyword>
<feature type="region of interest" description="Disordered" evidence="10">
    <location>
        <begin position="1"/>
        <end position="187"/>
    </location>
</feature>
<evidence type="ECO:0000256" key="4">
    <source>
        <dbReference type="ARBA" id="ARBA00022679"/>
    </source>
</evidence>
<evidence type="ECO:0000256" key="11">
    <source>
        <dbReference type="SAM" id="Phobius"/>
    </source>
</evidence>
<feature type="compositionally biased region" description="Low complexity" evidence="10">
    <location>
        <begin position="82"/>
        <end position="100"/>
    </location>
</feature>
<gene>
    <name evidence="12" type="primary">SEC59</name>
    <name evidence="12" type="ORF">LTR78_002415</name>
</gene>
<keyword evidence="4" id="KW-0808">Transferase</keyword>
<dbReference type="Proteomes" id="UP001274830">
    <property type="component" value="Unassembled WGS sequence"/>
</dbReference>
<keyword evidence="7" id="KW-0256">Endoplasmic reticulum</keyword>
<feature type="compositionally biased region" description="Polar residues" evidence="10">
    <location>
        <begin position="567"/>
        <end position="576"/>
    </location>
</feature>
<organism evidence="12 13">
    <name type="scientific">Recurvomyces mirabilis</name>
    <dbReference type="NCBI Taxonomy" id="574656"/>
    <lineage>
        <taxon>Eukaryota</taxon>
        <taxon>Fungi</taxon>
        <taxon>Dikarya</taxon>
        <taxon>Ascomycota</taxon>
        <taxon>Pezizomycotina</taxon>
        <taxon>Dothideomycetes</taxon>
        <taxon>Dothideomycetidae</taxon>
        <taxon>Mycosphaerellales</taxon>
        <taxon>Teratosphaeriaceae</taxon>
        <taxon>Recurvomyces</taxon>
    </lineage>
</organism>
<accession>A0AAE1C472</accession>